<sequence>MILPLLTIASVQHRRMRPAKPAASAAGEESGKPFPPTSPPGCSTSSQSYQQLLWTSMKVHALTILNNPRS</sequence>
<protein>
    <submittedName>
        <fullName evidence="2">(wild Malaysian banana) hypothetical protein</fullName>
    </submittedName>
</protein>
<reference evidence="2" key="1">
    <citation type="submission" date="2021-03" db="EMBL/GenBank/DDBJ databases">
        <authorList>
            <consortium name="Genoscope - CEA"/>
            <person name="William W."/>
        </authorList>
    </citation>
    <scope>NUCLEOTIDE SEQUENCE</scope>
    <source>
        <strain evidence="2">Doubled-haploid Pahang</strain>
    </source>
</reference>
<evidence type="ECO:0000313" key="2">
    <source>
        <dbReference type="EMBL" id="CAG1831138.1"/>
    </source>
</evidence>
<proteinExistence type="predicted"/>
<name>A0A8D7EV31_MUSAM</name>
<dbReference type="EMBL" id="HG996472">
    <property type="protein sequence ID" value="CAG1831138.1"/>
    <property type="molecule type" value="Genomic_DNA"/>
</dbReference>
<feature type="region of interest" description="Disordered" evidence="1">
    <location>
        <begin position="14"/>
        <end position="47"/>
    </location>
</feature>
<accession>A0A8D7EV31</accession>
<organism evidence="2">
    <name type="scientific">Musa acuminata subsp. malaccensis</name>
    <name type="common">Wild banana</name>
    <name type="synonym">Musa malaccensis</name>
    <dbReference type="NCBI Taxonomy" id="214687"/>
    <lineage>
        <taxon>Eukaryota</taxon>
        <taxon>Viridiplantae</taxon>
        <taxon>Streptophyta</taxon>
        <taxon>Embryophyta</taxon>
        <taxon>Tracheophyta</taxon>
        <taxon>Spermatophyta</taxon>
        <taxon>Magnoliopsida</taxon>
        <taxon>Liliopsida</taxon>
        <taxon>Zingiberales</taxon>
        <taxon>Musaceae</taxon>
        <taxon>Musa</taxon>
    </lineage>
</organism>
<dbReference type="AlphaFoldDB" id="A0A8D7EV31"/>
<gene>
    <name evidence="2" type="ORF">GSMUA_343920.1</name>
</gene>
<evidence type="ECO:0000256" key="1">
    <source>
        <dbReference type="SAM" id="MobiDB-lite"/>
    </source>
</evidence>